<dbReference type="Pfam" id="PF22705">
    <property type="entry name" value="C2-set_3"/>
    <property type="match status" value="1"/>
</dbReference>
<evidence type="ECO:0000256" key="3">
    <source>
        <dbReference type="ARBA" id="ARBA00022692"/>
    </source>
</evidence>
<dbReference type="Bgee" id="ENSACLG00000014010">
    <property type="expression patterns" value="Expressed in anal fin"/>
</dbReference>
<reference evidence="13" key="1">
    <citation type="submission" date="2018-05" db="EMBL/GenBank/DDBJ databases">
        <authorList>
            <person name="Datahose"/>
        </authorList>
    </citation>
    <scope>NUCLEOTIDE SEQUENCE</scope>
</reference>
<dbReference type="Gene3D" id="2.60.40.10">
    <property type="entry name" value="Immunoglobulins"/>
    <property type="match status" value="3"/>
</dbReference>
<dbReference type="OMA" id="FYNGADQ"/>
<evidence type="ECO:0000259" key="12">
    <source>
        <dbReference type="PROSITE" id="PS50835"/>
    </source>
</evidence>
<dbReference type="GO" id="GO:0009897">
    <property type="term" value="C:external side of plasma membrane"/>
    <property type="evidence" value="ECO:0007669"/>
    <property type="project" value="TreeGrafter"/>
</dbReference>
<dbReference type="GO" id="GO:0007166">
    <property type="term" value="P:cell surface receptor signaling pathway"/>
    <property type="evidence" value="ECO:0007669"/>
    <property type="project" value="TreeGrafter"/>
</dbReference>
<keyword evidence="3 11" id="KW-0812">Transmembrane</keyword>
<keyword evidence="7" id="KW-1015">Disulfide bond</keyword>
<dbReference type="InterPro" id="IPR003599">
    <property type="entry name" value="Ig_sub"/>
</dbReference>
<dbReference type="FunFam" id="2.60.40.10:FF:000142">
    <property type="entry name" value="V-set domain-containing T-cell activation inhibitor 1"/>
    <property type="match status" value="1"/>
</dbReference>
<dbReference type="PANTHER" id="PTHR25466:SF14">
    <property type="entry name" value="BUTYROPHILIN SUBFAMILY 2 MEMBER A2-LIKE-RELATED"/>
    <property type="match status" value="1"/>
</dbReference>
<keyword evidence="9" id="KW-0325">Glycoprotein</keyword>
<evidence type="ECO:0000256" key="4">
    <source>
        <dbReference type="ARBA" id="ARBA00022729"/>
    </source>
</evidence>
<evidence type="ECO:0000256" key="2">
    <source>
        <dbReference type="ARBA" id="ARBA00022475"/>
    </source>
</evidence>
<dbReference type="InterPro" id="IPR013106">
    <property type="entry name" value="Ig_V-set"/>
</dbReference>
<dbReference type="Ensembl" id="ENSACLT00000021080.2">
    <property type="protein sequence ID" value="ENSACLP00000020605.2"/>
    <property type="gene ID" value="ENSACLG00000014010.2"/>
</dbReference>
<feature type="domain" description="Ig-like" evidence="12">
    <location>
        <begin position="197"/>
        <end position="275"/>
    </location>
</feature>
<dbReference type="InterPro" id="IPR007110">
    <property type="entry name" value="Ig-like_dom"/>
</dbReference>
<feature type="domain" description="Ig-like" evidence="12">
    <location>
        <begin position="1"/>
        <end position="93"/>
    </location>
</feature>
<evidence type="ECO:0000256" key="6">
    <source>
        <dbReference type="ARBA" id="ARBA00023136"/>
    </source>
</evidence>
<dbReference type="Pfam" id="PF07686">
    <property type="entry name" value="V-set"/>
    <property type="match status" value="1"/>
</dbReference>
<keyword evidence="14" id="KW-1185">Reference proteome</keyword>
<evidence type="ECO:0000256" key="1">
    <source>
        <dbReference type="ARBA" id="ARBA00004251"/>
    </source>
</evidence>
<keyword evidence="5 11" id="KW-1133">Transmembrane helix</keyword>
<organism evidence="13 14">
    <name type="scientific">Astatotilapia calliptera</name>
    <name type="common">Eastern happy</name>
    <name type="synonym">Chromis callipterus</name>
    <dbReference type="NCBI Taxonomy" id="8154"/>
    <lineage>
        <taxon>Eukaryota</taxon>
        <taxon>Metazoa</taxon>
        <taxon>Chordata</taxon>
        <taxon>Craniata</taxon>
        <taxon>Vertebrata</taxon>
        <taxon>Euteleostomi</taxon>
        <taxon>Actinopterygii</taxon>
        <taxon>Neopterygii</taxon>
        <taxon>Teleostei</taxon>
        <taxon>Neoteleostei</taxon>
        <taxon>Acanthomorphata</taxon>
        <taxon>Ovalentaria</taxon>
        <taxon>Cichlomorphae</taxon>
        <taxon>Cichliformes</taxon>
        <taxon>Cichlidae</taxon>
        <taxon>African cichlids</taxon>
        <taxon>Pseudocrenilabrinae</taxon>
        <taxon>Haplochromini</taxon>
        <taxon>Astatotilapia</taxon>
    </lineage>
</organism>
<dbReference type="PROSITE" id="PS50835">
    <property type="entry name" value="IG_LIKE"/>
    <property type="match status" value="3"/>
</dbReference>
<dbReference type="GO" id="GO:0071222">
    <property type="term" value="P:cellular response to lipopolysaccharide"/>
    <property type="evidence" value="ECO:0007669"/>
    <property type="project" value="TreeGrafter"/>
</dbReference>
<accession>A0A3P8PU72</accession>
<keyword evidence="4" id="KW-0732">Signal</keyword>
<protein>
    <recommendedName>
        <fullName evidence="12">Ig-like domain-containing protein</fullName>
    </recommendedName>
</protein>
<proteinExistence type="predicted"/>
<evidence type="ECO:0000256" key="10">
    <source>
        <dbReference type="ARBA" id="ARBA00023319"/>
    </source>
</evidence>
<reference evidence="13" key="2">
    <citation type="submission" date="2025-08" db="UniProtKB">
        <authorList>
            <consortium name="Ensembl"/>
        </authorList>
    </citation>
    <scope>IDENTIFICATION</scope>
</reference>
<dbReference type="AlphaFoldDB" id="A0A3P8PU72"/>
<dbReference type="PANTHER" id="PTHR25466">
    <property type="entry name" value="T-LYMPHOCYTE ACTIVATION ANTIGEN"/>
    <property type="match status" value="1"/>
</dbReference>
<evidence type="ECO:0000256" key="11">
    <source>
        <dbReference type="SAM" id="Phobius"/>
    </source>
</evidence>
<keyword evidence="6 11" id="KW-0472">Membrane</keyword>
<dbReference type="SMART" id="SM00409">
    <property type="entry name" value="IG"/>
    <property type="match status" value="2"/>
</dbReference>
<evidence type="ECO:0000256" key="7">
    <source>
        <dbReference type="ARBA" id="ARBA00023157"/>
    </source>
</evidence>
<sequence>MERCLLPCSYDGTAVVIHWHQVSAGDLNVHSFYNNQDQLKLQSERFRGRTSLFNDQISAGNASLQLTKVEVRDEGKYKCYTSTDGESQKSFINLKIRAPVRKVNIQQVGNIITCSSEGIYPEPELAWSTSSSSNSTSNTTTTVRQTERLLYNISSSLIVSDSGTDQDYSCTISTHRNRKRATLFKPASVCWSNTETTILCPPSDTSFSYLIWRFNHSQSIVTRSGADISYTVYAGWEQHVKHVSESGSLTLRDLTADHEGIYTCELSDAEETKVSENEIRMMPTDGATKKNDGTQNSTHLGAIAAASLCFTALLCLILYSYCTATVEVQK</sequence>
<dbReference type="GO" id="GO:0042102">
    <property type="term" value="P:positive regulation of T cell proliferation"/>
    <property type="evidence" value="ECO:0007669"/>
    <property type="project" value="TreeGrafter"/>
</dbReference>
<reference evidence="13" key="3">
    <citation type="submission" date="2025-09" db="UniProtKB">
        <authorList>
            <consortium name="Ensembl"/>
        </authorList>
    </citation>
    <scope>IDENTIFICATION</scope>
</reference>
<comment type="subcellular location">
    <subcellularLocation>
        <location evidence="1">Cell membrane</location>
        <topology evidence="1">Single-pass type I membrane protein</topology>
    </subcellularLocation>
</comment>
<keyword evidence="10" id="KW-0393">Immunoglobulin domain</keyword>
<evidence type="ECO:0000256" key="5">
    <source>
        <dbReference type="ARBA" id="ARBA00022989"/>
    </source>
</evidence>
<dbReference type="Proteomes" id="UP000265100">
    <property type="component" value="Chromosome 9"/>
</dbReference>
<dbReference type="GeneTree" id="ENSGT00940000154641"/>
<evidence type="ECO:0000256" key="9">
    <source>
        <dbReference type="ARBA" id="ARBA00023180"/>
    </source>
</evidence>
<dbReference type="GO" id="GO:0042130">
    <property type="term" value="P:negative regulation of T cell proliferation"/>
    <property type="evidence" value="ECO:0007669"/>
    <property type="project" value="TreeGrafter"/>
</dbReference>
<keyword evidence="2" id="KW-1003">Cell membrane</keyword>
<dbReference type="GO" id="GO:0006955">
    <property type="term" value="P:immune response"/>
    <property type="evidence" value="ECO:0007669"/>
    <property type="project" value="TreeGrafter"/>
</dbReference>
<dbReference type="CDD" id="cd00096">
    <property type="entry name" value="Ig"/>
    <property type="match status" value="1"/>
</dbReference>
<dbReference type="InterPro" id="IPR051713">
    <property type="entry name" value="T-cell_Activation_Regulation"/>
</dbReference>
<keyword evidence="8" id="KW-0675">Receptor</keyword>
<evidence type="ECO:0000313" key="14">
    <source>
        <dbReference type="Proteomes" id="UP000265100"/>
    </source>
</evidence>
<dbReference type="SUPFAM" id="SSF48726">
    <property type="entry name" value="Immunoglobulin"/>
    <property type="match status" value="3"/>
</dbReference>
<dbReference type="InterPro" id="IPR013783">
    <property type="entry name" value="Ig-like_fold"/>
</dbReference>
<dbReference type="GO" id="GO:0031295">
    <property type="term" value="P:T cell costimulation"/>
    <property type="evidence" value="ECO:0007669"/>
    <property type="project" value="TreeGrafter"/>
</dbReference>
<dbReference type="InterPro" id="IPR036179">
    <property type="entry name" value="Ig-like_dom_sf"/>
</dbReference>
<name>A0A3P8PU72_ASTCA</name>
<evidence type="ECO:0000313" key="13">
    <source>
        <dbReference type="Ensembl" id="ENSACLP00000020605.2"/>
    </source>
</evidence>
<feature type="transmembrane region" description="Helical" evidence="11">
    <location>
        <begin position="300"/>
        <end position="322"/>
    </location>
</feature>
<dbReference type="InterPro" id="IPR053896">
    <property type="entry name" value="BTN3A2-like_Ig-C"/>
</dbReference>
<evidence type="ECO:0000256" key="8">
    <source>
        <dbReference type="ARBA" id="ARBA00023170"/>
    </source>
</evidence>
<feature type="domain" description="Ig-like" evidence="12">
    <location>
        <begin position="112"/>
        <end position="182"/>
    </location>
</feature>